<evidence type="ECO:0000313" key="1">
    <source>
        <dbReference type="EMBL" id="SJN35548.1"/>
    </source>
</evidence>
<evidence type="ECO:0000313" key="2">
    <source>
        <dbReference type="Proteomes" id="UP000188342"/>
    </source>
</evidence>
<accession>A0A1R4JU68</accession>
<dbReference type="Pfam" id="PF01663">
    <property type="entry name" value="Phosphodiest"/>
    <property type="match status" value="1"/>
</dbReference>
<gene>
    <name evidence="1" type="ORF">FM114_09600</name>
</gene>
<dbReference type="STRING" id="1255658.FM114_09600"/>
<dbReference type="RefSeq" id="WP_094764924.1">
    <property type="nucleotide sequence ID" value="NZ_FUKQ01000035.1"/>
</dbReference>
<dbReference type="InterPro" id="IPR002591">
    <property type="entry name" value="Phosphodiest/P_Trfase"/>
</dbReference>
<protein>
    <submittedName>
        <fullName evidence="1">Alkaline phosphodiesterase I / Nucleotide pyrophosphatase</fullName>
        <ecNumber evidence="1">3.1.4.1</ecNumber>
        <ecNumber evidence="1">3.6.1.9</ecNumber>
    </submittedName>
</protein>
<proteinExistence type="predicted"/>
<keyword evidence="2" id="KW-1185">Reference proteome</keyword>
<dbReference type="GO" id="GO:0004528">
    <property type="term" value="F:phosphodiesterase I activity"/>
    <property type="evidence" value="ECO:0007669"/>
    <property type="project" value="UniProtKB-EC"/>
</dbReference>
<name>A0A1R4JU68_9ACTN</name>
<dbReference type="AlphaFoldDB" id="A0A1R4JU68"/>
<dbReference type="SUPFAM" id="SSF53649">
    <property type="entry name" value="Alkaline phosphatase-like"/>
    <property type="match status" value="1"/>
</dbReference>
<dbReference type="Proteomes" id="UP000188342">
    <property type="component" value="Unassembled WGS sequence"/>
</dbReference>
<dbReference type="Gene3D" id="3.40.720.10">
    <property type="entry name" value="Alkaline Phosphatase, subunit A"/>
    <property type="match status" value="1"/>
</dbReference>
<dbReference type="InterPro" id="IPR017850">
    <property type="entry name" value="Alkaline_phosphatase_core_sf"/>
</dbReference>
<sequence>MSLPDEFVLPRHGHSTLSDLLPAIGAHLGVPGCLDDALGLPSTSRYVVLLVDGLGHHLLRGSLRHAGYFSELFGDAMTLTSGVPSTTATSLTCLGTGLEPGQHGMAGYSFLDPTGSHAMNALTWEGGPPDPVAFQPRQTMFERAAAAGVEVSAVGPARFETSGLTTAALRGPDFRAADESAPADRIEAAVEASRLGERSLVYVYERSLDHTGHGKGVASRQWLETLGAVDSFASELREALDDEVCLLVTGDHGMLDVPPERHVLVEDHPALLRGVELFAGEGRLRQLWVADAGGPGPERVARRWALELGERAHVVTRDEAVADGWFGRVDDRVRSRFGDVLVAMRQDWAVMSRALERELSLVGQHGSLTEQEMMVPLLVDHPASW</sequence>
<dbReference type="PANTHER" id="PTHR10151">
    <property type="entry name" value="ECTONUCLEOTIDE PYROPHOSPHATASE/PHOSPHODIESTERASE"/>
    <property type="match status" value="1"/>
</dbReference>
<dbReference type="EC" id="3.1.4.1" evidence="1"/>
<dbReference type="EC" id="3.6.1.9" evidence="1"/>
<reference evidence="1 2" key="1">
    <citation type="submission" date="2017-02" db="EMBL/GenBank/DDBJ databases">
        <authorList>
            <person name="Peterson S.W."/>
        </authorList>
    </citation>
    <scope>NUCLEOTIDE SEQUENCE [LARGE SCALE GENOMIC DNA]</scope>
    <source>
        <strain evidence="1 2">LSP_Lj1</strain>
    </source>
</reference>
<dbReference type="OrthoDB" id="9779267at2"/>
<dbReference type="PANTHER" id="PTHR10151:SF120">
    <property type="entry name" value="BIS(5'-ADENOSYL)-TRIPHOSPHATASE"/>
    <property type="match status" value="1"/>
</dbReference>
<dbReference type="EMBL" id="FUKQ01000035">
    <property type="protein sequence ID" value="SJN35548.1"/>
    <property type="molecule type" value="Genomic_DNA"/>
</dbReference>
<keyword evidence="1" id="KW-0378">Hydrolase</keyword>
<dbReference type="GO" id="GO:0047429">
    <property type="term" value="F:nucleoside triphosphate diphosphatase activity"/>
    <property type="evidence" value="ECO:0007669"/>
    <property type="project" value="UniProtKB-EC"/>
</dbReference>
<organism evidence="1 2">
    <name type="scientific">Luteococcus japonicus LSP_Lj1</name>
    <dbReference type="NCBI Taxonomy" id="1255658"/>
    <lineage>
        <taxon>Bacteria</taxon>
        <taxon>Bacillati</taxon>
        <taxon>Actinomycetota</taxon>
        <taxon>Actinomycetes</taxon>
        <taxon>Propionibacteriales</taxon>
        <taxon>Propionibacteriaceae</taxon>
        <taxon>Luteococcus</taxon>
    </lineage>
</organism>